<dbReference type="Pfam" id="PF13374">
    <property type="entry name" value="TPR_10"/>
    <property type="match status" value="1"/>
</dbReference>
<evidence type="ECO:0000256" key="10">
    <source>
        <dbReference type="SAM" id="Coils"/>
    </source>
</evidence>
<feature type="domain" description="Histidine kinase" evidence="12">
    <location>
        <begin position="453"/>
        <end position="649"/>
    </location>
</feature>
<sequence length="649" mass="72893">MRLNFYVISLISCLLVGAESKVIGQTKTSQQVDSLASQVKKLQSAGKTGDTTYARTVADYAYYLYVSGASKQADSIARQSEQLARNLNFGPGVARSMVTQGGAQMQLNHSENTLRIFQQLIRDIERYKLPKLTLCRTLANLGMVYRHRGQLKEALDVTMQAIQIETRYTIRPRSESLRATLGYLFRQTGEIDKGIAYVREGIAIAQENEDLIQQAPLEVDLGALYNEKEQYKQSIVAYGDALTHSRQTGYEHTQVDALNGLALNHSALGHAQQALAFGKQALALAKRLDYTHNTANAHYTLGEVYMKQKQYVAADAELHQAFLLAQESGSLANQVLFVGERAVVAALRNDYRNAYIYKIQEQKLRDSVMTDEQKTRTDELVARYEAEKKEARIKLLNQQAQLRDKELAVKRWQTNALLVGGLLIVLLGGAVSAWLLNRARLRRLEEAQNLRKQIAHDLHDEVGSTLSSISMLSSHTDTLLSQNRPESAQKIVQKIYSDARQILESVDEIIWTINPGNDSLHRIALRLREYAQPLMESKGIDLQFVADTSLDQIPVSMEVRRNLYLIGKEAINNLVKYSQATQAVLRFERKEDRLHVLIEDNGRGFVQESFSTRNGQTSMKQRAEAMGGSLEVHSVPEQGTRLVLTTLLA</sequence>
<keyword evidence="11" id="KW-0812">Transmembrane</keyword>
<evidence type="ECO:0000256" key="6">
    <source>
        <dbReference type="ARBA" id="ARBA00022777"/>
    </source>
</evidence>
<evidence type="ECO:0000313" key="14">
    <source>
        <dbReference type="Proteomes" id="UP000598820"/>
    </source>
</evidence>
<dbReference type="InterPro" id="IPR011712">
    <property type="entry name" value="Sig_transdc_His_kin_sub3_dim/P"/>
</dbReference>
<dbReference type="GO" id="GO:0046983">
    <property type="term" value="F:protein dimerization activity"/>
    <property type="evidence" value="ECO:0007669"/>
    <property type="project" value="InterPro"/>
</dbReference>
<dbReference type="AlphaFoldDB" id="A0A927AMZ4"/>
<dbReference type="RefSeq" id="WP_190886661.1">
    <property type="nucleotide sequence ID" value="NZ_JACWZY010000006.1"/>
</dbReference>
<reference evidence="13" key="1">
    <citation type="submission" date="2020-09" db="EMBL/GenBank/DDBJ databases">
        <authorList>
            <person name="Kim M.K."/>
        </authorList>
    </citation>
    <scope>NUCLEOTIDE SEQUENCE</scope>
    <source>
        <strain evidence="13">BT702</strain>
    </source>
</reference>
<evidence type="ECO:0000256" key="2">
    <source>
        <dbReference type="ARBA" id="ARBA00012438"/>
    </source>
</evidence>
<dbReference type="Gene3D" id="3.30.565.10">
    <property type="entry name" value="Histidine kinase-like ATPase, C-terminal domain"/>
    <property type="match status" value="1"/>
</dbReference>
<keyword evidence="3" id="KW-0597">Phosphoprotein</keyword>
<protein>
    <recommendedName>
        <fullName evidence="2">histidine kinase</fullName>
        <ecNumber evidence="2">2.7.13.3</ecNumber>
    </recommendedName>
</protein>
<keyword evidence="6" id="KW-0418">Kinase</keyword>
<dbReference type="SUPFAM" id="SSF55874">
    <property type="entry name" value="ATPase domain of HSP90 chaperone/DNA topoisomerase II/histidine kinase"/>
    <property type="match status" value="1"/>
</dbReference>
<keyword evidence="11" id="KW-1133">Transmembrane helix</keyword>
<dbReference type="PROSITE" id="PS50005">
    <property type="entry name" value="TPR"/>
    <property type="match status" value="1"/>
</dbReference>
<feature type="transmembrane region" description="Helical" evidence="11">
    <location>
        <begin position="416"/>
        <end position="436"/>
    </location>
</feature>
<dbReference type="Pfam" id="PF07730">
    <property type="entry name" value="HisKA_3"/>
    <property type="match status" value="1"/>
</dbReference>
<evidence type="ECO:0000256" key="3">
    <source>
        <dbReference type="ARBA" id="ARBA00022553"/>
    </source>
</evidence>
<dbReference type="SUPFAM" id="SSF48452">
    <property type="entry name" value="TPR-like"/>
    <property type="match status" value="2"/>
</dbReference>
<dbReference type="Pfam" id="PF02518">
    <property type="entry name" value="HATPase_c"/>
    <property type="match status" value="1"/>
</dbReference>
<dbReference type="InterPro" id="IPR050482">
    <property type="entry name" value="Sensor_HK_TwoCompSys"/>
</dbReference>
<evidence type="ECO:0000256" key="5">
    <source>
        <dbReference type="ARBA" id="ARBA00022741"/>
    </source>
</evidence>
<dbReference type="CDD" id="cd16917">
    <property type="entry name" value="HATPase_UhpB-NarQ-NarX-like"/>
    <property type="match status" value="1"/>
</dbReference>
<dbReference type="GO" id="GO:0016020">
    <property type="term" value="C:membrane"/>
    <property type="evidence" value="ECO:0007669"/>
    <property type="project" value="InterPro"/>
</dbReference>
<dbReference type="EC" id="2.7.13.3" evidence="2"/>
<gene>
    <name evidence="13" type="ORF">IC229_09130</name>
</gene>
<evidence type="ECO:0000313" key="13">
    <source>
        <dbReference type="EMBL" id="MBD2700799.1"/>
    </source>
</evidence>
<dbReference type="GO" id="GO:0000155">
    <property type="term" value="F:phosphorelay sensor kinase activity"/>
    <property type="evidence" value="ECO:0007669"/>
    <property type="project" value="InterPro"/>
</dbReference>
<keyword evidence="10" id="KW-0175">Coiled coil</keyword>
<dbReference type="InterPro" id="IPR005467">
    <property type="entry name" value="His_kinase_dom"/>
</dbReference>
<evidence type="ECO:0000256" key="7">
    <source>
        <dbReference type="ARBA" id="ARBA00022840"/>
    </source>
</evidence>
<comment type="caution">
    <text evidence="13">The sequence shown here is derived from an EMBL/GenBank/DDBJ whole genome shotgun (WGS) entry which is preliminary data.</text>
</comment>
<dbReference type="Gene3D" id="1.25.40.10">
    <property type="entry name" value="Tetratricopeptide repeat domain"/>
    <property type="match status" value="2"/>
</dbReference>
<keyword evidence="4" id="KW-0808">Transferase</keyword>
<dbReference type="InterPro" id="IPR011990">
    <property type="entry name" value="TPR-like_helical_dom_sf"/>
</dbReference>
<evidence type="ECO:0000256" key="1">
    <source>
        <dbReference type="ARBA" id="ARBA00000085"/>
    </source>
</evidence>
<accession>A0A927AMZ4</accession>
<dbReference type="Proteomes" id="UP000598820">
    <property type="component" value="Unassembled WGS sequence"/>
</dbReference>
<keyword evidence="8" id="KW-0902">Two-component regulatory system</keyword>
<dbReference type="InterPro" id="IPR036890">
    <property type="entry name" value="HATPase_C_sf"/>
</dbReference>
<keyword evidence="9" id="KW-0802">TPR repeat</keyword>
<dbReference type="Gene3D" id="1.20.5.1930">
    <property type="match status" value="1"/>
</dbReference>
<comment type="catalytic activity">
    <reaction evidence="1">
        <text>ATP + protein L-histidine = ADP + protein N-phospho-L-histidine.</text>
        <dbReference type="EC" id="2.7.13.3"/>
    </reaction>
</comment>
<dbReference type="GO" id="GO:0005524">
    <property type="term" value="F:ATP binding"/>
    <property type="evidence" value="ECO:0007669"/>
    <property type="project" value="UniProtKB-KW"/>
</dbReference>
<evidence type="ECO:0000256" key="11">
    <source>
        <dbReference type="SAM" id="Phobius"/>
    </source>
</evidence>
<evidence type="ECO:0000256" key="8">
    <source>
        <dbReference type="ARBA" id="ARBA00023012"/>
    </source>
</evidence>
<dbReference type="InterPro" id="IPR003594">
    <property type="entry name" value="HATPase_dom"/>
</dbReference>
<evidence type="ECO:0000256" key="9">
    <source>
        <dbReference type="PROSITE-ProRule" id="PRU00339"/>
    </source>
</evidence>
<feature type="coiled-coil region" evidence="10">
    <location>
        <begin position="374"/>
        <end position="408"/>
    </location>
</feature>
<name>A0A927AMZ4_9BACT</name>
<keyword evidence="7" id="KW-0067">ATP-binding</keyword>
<keyword evidence="14" id="KW-1185">Reference proteome</keyword>
<dbReference type="SMART" id="SM00028">
    <property type="entry name" value="TPR"/>
    <property type="match status" value="5"/>
</dbReference>
<dbReference type="InterPro" id="IPR019734">
    <property type="entry name" value="TPR_rpt"/>
</dbReference>
<dbReference type="PANTHER" id="PTHR24421:SF10">
    <property type="entry name" value="NITRATE_NITRITE SENSOR PROTEIN NARQ"/>
    <property type="match status" value="1"/>
</dbReference>
<dbReference type="PANTHER" id="PTHR24421">
    <property type="entry name" value="NITRATE/NITRITE SENSOR PROTEIN NARX-RELATED"/>
    <property type="match status" value="1"/>
</dbReference>
<organism evidence="13 14">
    <name type="scientific">Spirosoma profusum</name>
    <dbReference type="NCBI Taxonomy" id="2771354"/>
    <lineage>
        <taxon>Bacteria</taxon>
        <taxon>Pseudomonadati</taxon>
        <taxon>Bacteroidota</taxon>
        <taxon>Cytophagia</taxon>
        <taxon>Cytophagales</taxon>
        <taxon>Cytophagaceae</taxon>
        <taxon>Spirosoma</taxon>
    </lineage>
</organism>
<keyword evidence="5" id="KW-0547">Nucleotide-binding</keyword>
<dbReference type="PROSITE" id="PS50109">
    <property type="entry name" value="HIS_KIN"/>
    <property type="match status" value="1"/>
</dbReference>
<proteinExistence type="predicted"/>
<dbReference type="Pfam" id="PF13424">
    <property type="entry name" value="TPR_12"/>
    <property type="match status" value="1"/>
</dbReference>
<evidence type="ECO:0000256" key="4">
    <source>
        <dbReference type="ARBA" id="ARBA00022679"/>
    </source>
</evidence>
<dbReference type="EMBL" id="JACWZY010000006">
    <property type="protein sequence ID" value="MBD2700799.1"/>
    <property type="molecule type" value="Genomic_DNA"/>
</dbReference>
<evidence type="ECO:0000259" key="12">
    <source>
        <dbReference type="PROSITE" id="PS50109"/>
    </source>
</evidence>
<keyword evidence="11" id="KW-0472">Membrane</keyword>
<feature type="repeat" description="TPR" evidence="9">
    <location>
        <begin position="135"/>
        <end position="168"/>
    </location>
</feature>